<reference evidence="1" key="1">
    <citation type="submission" date="2022-08" db="EMBL/GenBank/DDBJ databases">
        <authorList>
            <person name="Gutierrez-Valencia J."/>
        </authorList>
    </citation>
    <scope>NUCLEOTIDE SEQUENCE</scope>
</reference>
<evidence type="ECO:0000313" key="2">
    <source>
        <dbReference type="Proteomes" id="UP001154282"/>
    </source>
</evidence>
<accession>A0AAV0P7G4</accession>
<keyword evidence="2" id="KW-1185">Reference proteome</keyword>
<gene>
    <name evidence="1" type="ORF">LITE_LOCUS37233</name>
</gene>
<dbReference type="EMBL" id="CAMGYJ010000008">
    <property type="protein sequence ID" value="CAI0466914.1"/>
    <property type="molecule type" value="Genomic_DNA"/>
</dbReference>
<dbReference type="AlphaFoldDB" id="A0AAV0P7G4"/>
<proteinExistence type="predicted"/>
<name>A0AAV0P7G4_9ROSI</name>
<sequence length="58" mass="6629">MKVLSSKEDIGVFRNNKQKMTVSVGFQLTKEVDLLVCTVLDLVVQGAEGDCKWELWWL</sequence>
<dbReference type="Proteomes" id="UP001154282">
    <property type="component" value="Unassembled WGS sequence"/>
</dbReference>
<evidence type="ECO:0000313" key="1">
    <source>
        <dbReference type="EMBL" id="CAI0466914.1"/>
    </source>
</evidence>
<organism evidence="1 2">
    <name type="scientific">Linum tenue</name>
    <dbReference type="NCBI Taxonomy" id="586396"/>
    <lineage>
        <taxon>Eukaryota</taxon>
        <taxon>Viridiplantae</taxon>
        <taxon>Streptophyta</taxon>
        <taxon>Embryophyta</taxon>
        <taxon>Tracheophyta</taxon>
        <taxon>Spermatophyta</taxon>
        <taxon>Magnoliopsida</taxon>
        <taxon>eudicotyledons</taxon>
        <taxon>Gunneridae</taxon>
        <taxon>Pentapetalae</taxon>
        <taxon>rosids</taxon>
        <taxon>fabids</taxon>
        <taxon>Malpighiales</taxon>
        <taxon>Linaceae</taxon>
        <taxon>Linum</taxon>
    </lineage>
</organism>
<comment type="caution">
    <text evidence="1">The sequence shown here is derived from an EMBL/GenBank/DDBJ whole genome shotgun (WGS) entry which is preliminary data.</text>
</comment>
<protein>
    <submittedName>
        <fullName evidence="1">Uncharacterized protein</fullName>
    </submittedName>
</protein>